<dbReference type="PANTHER" id="PTHR39184">
    <property type="match status" value="1"/>
</dbReference>
<dbReference type="InterPro" id="IPR052380">
    <property type="entry name" value="Viral_DNA_packaging_terminase"/>
</dbReference>
<dbReference type="Gene3D" id="3.40.50.300">
    <property type="entry name" value="P-loop containing nucleotide triphosphate hydrolases"/>
    <property type="match status" value="1"/>
</dbReference>
<dbReference type="Pfam" id="PF04466">
    <property type="entry name" value="Terminase_3"/>
    <property type="match status" value="1"/>
</dbReference>
<dbReference type="InterPro" id="IPR006437">
    <property type="entry name" value="Phage_terminase_lsu"/>
</dbReference>
<sequence length="437" mass="50718">MNRIDIQKEVNPHFKSVWISKKPYNILRGGRNSFKSSVIALKLVFMMVGYIMTGSKANVVIIRKVANTIRDSVFLKIQWALGKFFLLGQFSCTVSPFKITHRKTGSTFYFYGQDDFQKLKSNDIGNIVAVWVEEAAEFNSAEEFDQMKATFMRQKPVDAVQVQFFYSYNPPRNPYHWINEWTNELEGHKDYLIHSSSYKDDALGFVTQQMIDEINRIKENDYDYYLYLYEGLPVGFQDNVYNVETFRRIVDLPSDDYVTAIFYSLDGGHAQSATTVLCLGLTAKQKVVLLDTYYYSPAGKSVKLAPSQLSTEVHKFISRTLEDDRWKNAQVINRTIDSAEAALRNQYYLDYQIRWNPVAKKDKQTMIDFATNLFAQGRFYYLDTESNKIFYEEHKHYRYKEGTADTDNPVVIKEDDHTCDAFEYFCVDNASILGIAV</sequence>
<reference evidence="3 4" key="1">
    <citation type="submission" date="2020-03" db="EMBL/GenBank/DDBJ databases">
        <title>Characterization of ganglioside-mimicking enterococci.</title>
        <authorList>
            <person name="Patry R.T."/>
            <person name="Nothaft H."/>
            <person name="Bridger R."/>
            <person name="Shajahan A."/>
            <person name="Huynh S."/>
            <person name="Sanchez S."/>
            <person name="Azadi P."/>
            <person name="Cooper K."/>
            <person name="Miller W.G."/>
            <person name="Parker C.T."/>
            <person name="Wells L."/>
            <person name="Szymanski C.M."/>
        </authorList>
    </citation>
    <scope>NUCLEOTIDE SEQUENCE [LARGE SCALE GENOMIC DNA]</scope>
    <source>
        <strain evidence="3 4">EGM181</strain>
    </source>
</reference>
<dbReference type="RefSeq" id="WP_113849983.1">
    <property type="nucleotide sequence ID" value="NZ_CP050485.1"/>
</dbReference>
<dbReference type="AlphaFoldDB" id="A0AAE7MNS2"/>
<dbReference type="Proteomes" id="UP000516696">
    <property type="component" value="Chromosome"/>
</dbReference>
<organism evidence="3 4">
    <name type="scientific">Enterococcus gallinarum</name>
    <dbReference type="NCBI Taxonomy" id="1353"/>
    <lineage>
        <taxon>Bacteria</taxon>
        <taxon>Bacillati</taxon>
        <taxon>Bacillota</taxon>
        <taxon>Bacilli</taxon>
        <taxon>Lactobacillales</taxon>
        <taxon>Enterococcaceae</taxon>
        <taxon>Enterococcus</taxon>
    </lineage>
</organism>
<name>A0AAE7MNS2_ENTGA</name>
<dbReference type="InterPro" id="IPR035413">
    <property type="entry name" value="Terminase_L_C"/>
</dbReference>
<dbReference type="PANTHER" id="PTHR39184:SF1">
    <property type="entry name" value="PBSX PHAGE TERMINASE LARGE SUBUNIT"/>
    <property type="match status" value="1"/>
</dbReference>
<dbReference type="InterPro" id="IPR035412">
    <property type="entry name" value="Terminase_L_N"/>
</dbReference>
<protein>
    <submittedName>
        <fullName evidence="3">PBSX family phage terminase large subunit</fullName>
    </submittedName>
</protein>
<dbReference type="Gene3D" id="3.30.420.280">
    <property type="match status" value="1"/>
</dbReference>
<feature type="domain" description="Phage terminase large subunit N-terminal" evidence="1">
    <location>
        <begin position="22"/>
        <end position="231"/>
    </location>
</feature>
<dbReference type="Pfam" id="PF17288">
    <property type="entry name" value="Terminase_3C"/>
    <property type="match status" value="1"/>
</dbReference>
<dbReference type="EMBL" id="CP050485">
    <property type="protein sequence ID" value="QOG26864.1"/>
    <property type="molecule type" value="Genomic_DNA"/>
</dbReference>
<gene>
    <name evidence="3" type="ORF">EGM181_06140</name>
</gene>
<dbReference type="InterPro" id="IPR027417">
    <property type="entry name" value="P-loop_NTPase"/>
</dbReference>
<proteinExistence type="predicted"/>
<evidence type="ECO:0000313" key="4">
    <source>
        <dbReference type="Proteomes" id="UP000516696"/>
    </source>
</evidence>
<evidence type="ECO:0000259" key="1">
    <source>
        <dbReference type="Pfam" id="PF04466"/>
    </source>
</evidence>
<accession>A0AAE7MNS2</accession>
<dbReference type="NCBIfam" id="TIGR01547">
    <property type="entry name" value="phage_term_2"/>
    <property type="match status" value="1"/>
</dbReference>
<feature type="domain" description="Phage terminase large subunit C-terminal" evidence="2">
    <location>
        <begin position="266"/>
        <end position="424"/>
    </location>
</feature>
<evidence type="ECO:0000259" key="2">
    <source>
        <dbReference type="Pfam" id="PF17288"/>
    </source>
</evidence>
<evidence type="ECO:0000313" key="3">
    <source>
        <dbReference type="EMBL" id="QOG26864.1"/>
    </source>
</evidence>